<dbReference type="Gene3D" id="3.40.1670.10">
    <property type="entry name" value="UbiD C-terminal domain-like"/>
    <property type="match status" value="1"/>
</dbReference>
<accession>A0AAU7DJ69</accession>
<name>A0AAU7DJ69_9BACT</name>
<evidence type="ECO:0000259" key="1">
    <source>
        <dbReference type="Pfam" id="PF01977"/>
    </source>
</evidence>
<dbReference type="GO" id="GO:0006744">
    <property type="term" value="P:ubiquinone biosynthetic process"/>
    <property type="evidence" value="ECO:0007669"/>
    <property type="project" value="TreeGrafter"/>
</dbReference>
<evidence type="ECO:0000313" key="4">
    <source>
        <dbReference type="EMBL" id="XBH16801.1"/>
    </source>
</evidence>
<dbReference type="RefSeq" id="WP_348262029.1">
    <property type="nucleotide sequence ID" value="NZ_CP121196.1"/>
</dbReference>
<feature type="domain" description="3-octaprenyl-4-hydroxybenzoate carboxy-lyase-like Rift-related" evidence="1">
    <location>
        <begin position="147"/>
        <end position="233"/>
    </location>
</feature>
<dbReference type="InterPro" id="IPR002830">
    <property type="entry name" value="UbiD"/>
</dbReference>
<dbReference type="PANTHER" id="PTHR30108">
    <property type="entry name" value="3-OCTAPRENYL-4-HYDROXYBENZOATE CARBOXY-LYASE-RELATED"/>
    <property type="match status" value="1"/>
</dbReference>
<organism evidence="4">
    <name type="scientific">Telmatobacter sp. DSM 110680</name>
    <dbReference type="NCBI Taxonomy" id="3036704"/>
    <lineage>
        <taxon>Bacteria</taxon>
        <taxon>Pseudomonadati</taxon>
        <taxon>Acidobacteriota</taxon>
        <taxon>Terriglobia</taxon>
        <taxon>Terriglobales</taxon>
        <taxon>Acidobacteriaceae</taxon>
        <taxon>Telmatobacter</taxon>
    </lineage>
</organism>
<dbReference type="Gene3D" id="1.20.5.570">
    <property type="entry name" value="Single helix bin"/>
    <property type="match status" value="1"/>
</dbReference>
<dbReference type="Pfam" id="PF01977">
    <property type="entry name" value="UbiD"/>
    <property type="match status" value="2"/>
</dbReference>
<sequence length="555" mass="60880">MLGLQTTAGRNALAYEDLRDWISALEKNGELKRIREEVSPDLEITEITDRVSKIGAHGKGVTTKGKYSAGGPALLFENIKGYPGHKVLMNQFGSERRMAMALSVERLDEIAERIKGLMNVKAPSGLFDKLKMLPQLGALTSAFPKTVLAKDAPCKEVILRNNFDLNAFPILKCWPYDGGRFITLPCVHTRDPRNGKRNIGMYRMQVYDGQTTGMHWQRQKVAAEHYREALRAQAAAGSVGDSKSARVAAMAESAGGAVAIPDGPIGGIPQVVMGNLKGSRLEVAVAIGTEPATTFAAIVPAPPEVEEFMIAGFLRGKSVEIVKCETVDLEVPASAEIVLEGYVELGELRSEGPFGDHTGFYTMTDEYPVFHLTCITHRKDPIYAATIVGKPPMEDAWMGKAVERIFLPAMKLTIPEIVDINLPVEGVFHNLMLVSIKKSYPGQARKVMSAIWSLGQAMFTKCIVVVDEDCDVQDVGEVVLRVTNNIDPERDIQFTLGPIDSLDHSSRMPNYGSKMGIDATRKWKAEGFERPWPAMIEMDQATKAKVDSIWAALGF</sequence>
<dbReference type="SUPFAM" id="SSF50475">
    <property type="entry name" value="FMN-binding split barrel"/>
    <property type="match status" value="2"/>
</dbReference>
<feature type="domain" description="3-octaprenyl-4-hydroxybenzoate carboxy-lyase-like N-terminal" evidence="2">
    <location>
        <begin position="22"/>
        <end position="114"/>
    </location>
</feature>
<dbReference type="EMBL" id="CP121196">
    <property type="protein sequence ID" value="XBH16801.1"/>
    <property type="molecule type" value="Genomic_DNA"/>
</dbReference>
<dbReference type="AlphaFoldDB" id="A0AAU7DJ69"/>
<gene>
    <name evidence="4" type="ORF">P8935_19770</name>
</gene>
<dbReference type="Pfam" id="PF20696">
    <property type="entry name" value="UbiD_C"/>
    <property type="match status" value="1"/>
</dbReference>
<dbReference type="InterPro" id="IPR048304">
    <property type="entry name" value="UbiD_Rift_dom"/>
</dbReference>
<dbReference type="NCBIfam" id="TIGR00148">
    <property type="entry name" value="UbiD family decarboxylase"/>
    <property type="match status" value="1"/>
</dbReference>
<dbReference type="InterPro" id="IPR049381">
    <property type="entry name" value="UbiD-like_C"/>
</dbReference>
<evidence type="ECO:0000259" key="2">
    <source>
        <dbReference type="Pfam" id="PF20695"/>
    </source>
</evidence>
<dbReference type="GO" id="GO:0005829">
    <property type="term" value="C:cytosol"/>
    <property type="evidence" value="ECO:0007669"/>
    <property type="project" value="TreeGrafter"/>
</dbReference>
<reference evidence="4" key="1">
    <citation type="submission" date="2023-03" db="EMBL/GenBank/DDBJ databases">
        <title>Edaphobacter sp.</title>
        <authorList>
            <person name="Huber K.J."/>
            <person name="Papendorf J."/>
            <person name="Pilke C."/>
            <person name="Bunk B."/>
            <person name="Sproeer C."/>
            <person name="Pester M."/>
        </authorList>
    </citation>
    <scope>NUCLEOTIDE SEQUENCE</scope>
    <source>
        <strain evidence="4">DSM 110680</strain>
    </source>
</reference>
<protein>
    <submittedName>
        <fullName evidence="4">UbiD family decarboxylase</fullName>
    </submittedName>
</protein>
<feature type="domain" description="3-octaprenyl-4-hydroxybenzoate carboxy-lyase-like Rift-related" evidence="1">
    <location>
        <begin position="278"/>
        <end position="391"/>
    </location>
</feature>
<dbReference type="GO" id="GO:0008694">
    <property type="term" value="F:4-hydroxy-3-polyprenylbenzoate decarboxylase activity"/>
    <property type="evidence" value="ECO:0007669"/>
    <property type="project" value="TreeGrafter"/>
</dbReference>
<dbReference type="InterPro" id="IPR049383">
    <property type="entry name" value="UbiD-like_N"/>
</dbReference>
<dbReference type="PANTHER" id="PTHR30108:SF17">
    <property type="entry name" value="FERULIC ACID DECARBOXYLASE 1"/>
    <property type="match status" value="1"/>
</dbReference>
<dbReference type="Pfam" id="PF20695">
    <property type="entry name" value="UbiD_N"/>
    <property type="match status" value="1"/>
</dbReference>
<feature type="domain" description="3-octaprenyl-4-hydroxybenzoate carboxy-lyase-like C-terminal" evidence="3">
    <location>
        <begin position="397"/>
        <end position="519"/>
    </location>
</feature>
<dbReference type="SUPFAM" id="SSF143968">
    <property type="entry name" value="UbiD C-terminal domain-like"/>
    <property type="match status" value="1"/>
</dbReference>
<proteinExistence type="predicted"/>
<evidence type="ECO:0000259" key="3">
    <source>
        <dbReference type="Pfam" id="PF20696"/>
    </source>
</evidence>